<dbReference type="Gene3D" id="1.10.10.10">
    <property type="entry name" value="Winged helix-like DNA-binding domain superfamily/Winged helix DNA-binding domain"/>
    <property type="match status" value="1"/>
</dbReference>
<sequence>MERSADRRLSRRCTLVTAAAGFGKTTAVRDRLRGMAVRWHDASLLTRSDAVPVATTEPLWLVADEVERVDPAGAVAFAERLPAQCRLVVVGRTPAAGGLARWRARGLLAELGPEELALSRPQVEALLQHEYGARDGDPVWRWTGGWPALVHLTGQAMTRPDRPGSERALLNWLTAPDTALADFLGAEVLDSLSQAEMALLTDAAELDPLTVDLAVELGHEATTVDALRRAGLLRAAGEPGHFRVVPLLATFLRPRRRRDVLGRAAGWYAGHDLPLAAVRALRSVGRTDEAVELLASRGESVLAVGGAATVIQTAEELPPARRPEPLRLLHAQALYTTGESAAALRMLTEQRAERPGPVDPALAWRLGSLHYLSGDPRAALEVFRSAAVPDPDDDLAGGAATDLARLYSWTATVHWLLGDLPACTVAADAAMRAAARANEPGALAAAHVARALHAKLAGDPQGNGEHYERALAYAEEARDAVQVTRIRSNRASRLIDDARFAEALAEARPGARLAEEIGHVPMHALALVNEGEALVGLGRLDEALAVFEQSVWLYRRTGSRMVAYPLLGVAGIHRRRGRAVQAGAAYEETVEIAEAAGDRQALVPALAGLARLVAARDPQAALGYASRALAAEPTSTVANLALGWARLATGEAERAAELAGLAAQAARRLQERALLPEALELMGSAATSPAQARRAWREALTLWEAAEATLDADRVRAALGVLPGASTDDRIAGKLAAARLAVSGVEWTPPGTPPYRLGVRTFGRFEVTSGAGEVVTWQSRKARDLLRILVARRGRPVPREELGEMLWPDENPAKVGHRLSVALSTVRGSLDPEKRMPADHFLLSGQGSVALDTVRIDIDLEDFLLAVEHGLRLHREGRTGQARAVLDDAQRLYTGDFLGDEPYDDWAVPVREEARATYLRVLRTLVDLARDGGDTADAVGFLYQILQFDPYDENAHTTLIELLTGHGWHGEAQRAQTRYREAMGELAAARGN</sequence>
<dbReference type="SUPFAM" id="SSF46894">
    <property type="entry name" value="C-terminal effector domain of the bipartite response regulators"/>
    <property type="match status" value="1"/>
</dbReference>
<accession>A0ABU7S2G3</accession>
<evidence type="ECO:0000256" key="1">
    <source>
        <dbReference type="ARBA" id="ARBA00005820"/>
    </source>
</evidence>
<keyword evidence="2" id="KW-0238">DNA-binding</keyword>
<dbReference type="Gene3D" id="1.25.40.10">
    <property type="entry name" value="Tetratricopeptide repeat domain"/>
    <property type="match status" value="2"/>
</dbReference>
<keyword evidence="7" id="KW-1185">Reference proteome</keyword>
<dbReference type="InterPro" id="IPR001867">
    <property type="entry name" value="OmpR/PhoB-type_DNA-bd"/>
</dbReference>
<dbReference type="EMBL" id="JAZGQK010000030">
    <property type="protein sequence ID" value="MEE6262614.1"/>
    <property type="molecule type" value="Genomic_DNA"/>
</dbReference>
<comment type="similarity">
    <text evidence="1">Belongs to the AfsR/DnrI/RedD regulatory family.</text>
</comment>
<dbReference type="InterPro" id="IPR005158">
    <property type="entry name" value="BTAD"/>
</dbReference>
<protein>
    <submittedName>
        <fullName evidence="5">BTAD domain-containing putative transcriptional regulator</fullName>
    </submittedName>
</protein>
<dbReference type="EMBL" id="JAZGQK010000043">
    <property type="protein sequence ID" value="MEE6263761.1"/>
    <property type="molecule type" value="Genomic_DNA"/>
</dbReference>
<reference evidence="5 7" key="1">
    <citation type="submission" date="2024-01" db="EMBL/GenBank/DDBJ databases">
        <title>Genome insights into Plantactinospora sonchi sp. nov.</title>
        <authorList>
            <person name="Wang L."/>
        </authorList>
    </citation>
    <scope>NUCLEOTIDE SEQUENCE [LARGE SCALE GENOMIC DNA]</scope>
    <source>
        <strain evidence="5 7">NEAU-QY2</strain>
    </source>
</reference>
<dbReference type="InterPro" id="IPR016032">
    <property type="entry name" value="Sig_transdc_resp-reg_C-effctor"/>
</dbReference>
<dbReference type="InterPro" id="IPR051677">
    <property type="entry name" value="AfsR-DnrI-RedD_regulator"/>
</dbReference>
<dbReference type="SMART" id="SM00862">
    <property type="entry name" value="Trans_reg_C"/>
    <property type="match status" value="1"/>
</dbReference>
<dbReference type="SMART" id="SM01043">
    <property type="entry name" value="BTAD"/>
    <property type="match status" value="1"/>
</dbReference>
<dbReference type="InterPro" id="IPR036388">
    <property type="entry name" value="WH-like_DNA-bd_sf"/>
</dbReference>
<proteinExistence type="inferred from homology"/>
<dbReference type="PANTHER" id="PTHR35807">
    <property type="entry name" value="TRANSCRIPTIONAL REGULATOR REDD-RELATED"/>
    <property type="match status" value="1"/>
</dbReference>
<dbReference type="SUPFAM" id="SSF48452">
    <property type="entry name" value="TPR-like"/>
    <property type="match status" value="3"/>
</dbReference>
<dbReference type="RefSeq" id="WP_331217552.1">
    <property type="nucleotide sequence ID" value="NZ_JAZGQK010000030.1"/>
</dbReference>
<gene>
    <name evidence="5" type="ORF">V1633_29420</name>
    <name evidence="6" type="ORF">V1633_35440</name>
</gene>
<comment type="caution">
    <text evidence="5">The sequence shown here is derived from an EMBL/GenBank/DDBJ whole genome shotgun (WGS) entry which is preliminary data.</text>
</comment>
<feature type="domain" description="OmpR/PhoB-type" evidence="3">
    <location>
        <begin position="772"/>
        <end position="851"/>
    </location>
</feature>
<name>A0ABU7S2G3_9ACTN</name>
<feature type="domain" description="Bacterial transcriptional activator" evidence="4">
    <location>
        <begin position="858"/>
        <end position="990"/>
    </location>
</feature>
<evidence type="ECO:0000256" key="2">
    <source>
        <dbReference type="ARBA" id="ARBA00023125"/>
    </source>
</evidence>
<evidence type="ECO:0000259" key="4">
    <source>
        <dbReference type="SMART" id="SM01043"/>
    </source>
</evidence>
<evidence type="ECO:0000259" key="3">
    <source>
        <dbReference type="SMART" id="SM00862"/>
    </source>
</evidence>
<dbReference type="Proteomes" id="UP001332243">
    <property type="component" value="Unassembled WGS sequence"/>
</dbReference>
<dbReference type="Pfam" id="PF03704">
    <property type="entry name" value="BTAD"/>
    <property type="match status" value="1"/>
</dbReference>
<evidence type="ECO:0000313" key="5">
    <source>
        <dbReference type="EMBL" id="MEE6262614.1"/>
    </source>
</evidence>
<organism evidence="5 7">
    <name type="scientific">Plantactinospora sonchi</name>
    <dbReference type="NCBI Taxonomy" id="1544735"/>
    <lineage>
        <taxon>Bacteria</taxon>
        <taxon>Bacillati</taxon>
        <taxon>Actinomycetota</taxon>
        <taxon>Actinomycetes</taxon>
        <taxon>Micromonosporales</taxon>
        <taxon>Micromonosporaceae</taxon>
        <taxon>Plantactinospora</taxon>
    </lineage>
</organism>
<evidence type="ECO:0000313" key="6">
    <source>
        <dbReference type="EMBL" id="MEE6263761.1"/>
    </source>
</evidence>
<dbReference type="InterPro" id="IPR011990">
    <property type="entry name" value="TPR-like_helical_dom_sf"/>
</dbReference>
<evidence type="ECO:0000313" key="7">
    <source>
        <dbReference type="Proteomes" id="UP001332243"/>
    </source>
</evidence>